<proteinExistence type="inferred from homology"/>
<keyword evidence="1" id="KW-0238">DNA-binding</keyword>
<comment type="subcellular location">
    <subcellularLocation>
        <location evidence="1">Nucleus</location>
    </subcellularLocation>
</comment>
<dbReference type="Pfam" id="PF02319">
    <property type="entry name" value="WHD_E2F_TDP"/>
    <property type="match status" value="1"/>
</dbReference>
<dbReference type="InterPro" id="IPR036390">
    <property type="entry name" value="WH_DNA-bd_sf"/>
</dbReference>
<sequence>MTTNQQNELPLKRPRRSQRKVKIEIKDPDFLPDEEEIEEEEEEEEDDEPYCPNTKIEQVTEIYEKPKTRTRRTRNSTQYPQNTKKAPKKTTKNTISGTKKNTKIKKESIEHCTIRILRLLQKRGKMVFKDIFTELGIGYRRAYDILNVLLTTPLVHKPGKKRESKMPYIYLDGEPLPEVVDVVNILEQIEYEEKQIDVLSNYVDRLEEELGKNEPIDLKGLLDEFNEEEYDLSPFIQDEK</sequence>
<gene>
    <name evidence="4" type="ORF">M0813_06809</name>
</gene>
<keyword evidence="5" id="KW-1185">Reference proteome</keyword>
<protein>
    <submittedName>
        <fullName evidence="4">Transcription factor e2f6</fullName>
    </submittedName>
</protein>
<organism evidence="4 5">
    <name type="scientific">Anaeramoeba flamelloides</name>
    <dbReference type="NCBI Taxonomy" id="1746091"/>
    <lineage>
        <taxon>Eukaryota</taxon>
        <taxon>Metamonada</taxon>
        <taxon>Anaeramoebidae</taxon>
        <taxon>Anaeramoeba</taxon>
    </lineage>
</organism>
<reference evidence="4" key="1">
    <citation type="submission" date="2022-08" db="EMBL/GenBank/DDBJ databases">
        <title>Novel sulfate-reducing endosymbionts in the free-living metamonad Anaeramoeba.</title>
        <authorList>
            <person name="Jerlstrom-Hultqvist J."/>
            <person name="Cepicka I."/>
            <person name="Gallot-Lavallee L."/>
            <person name="Salas-Leiva D."/>
            <person name="Curtis B.A."/>
            <person name="Zahonova K."/>
            <person name="Pipaliya S."/>
            <person name="Dacks J."/>
            <person name="Roger A.J."/>
        </authorList>
    </citation>
    <scope>NUCLEOTIDE SEQUENCE</scope>
    <source>
        <strain evidence="4">Schooner1</strain>
    </source>
</reference>
<evidence type="ECO:0000256" key="2">
    <source>
        <dbReference type="SAM" id="MobiDB-lite"/>
    </source>
</evidence>
<dbReference type="EMBL" id="JAOAOG010000313">
    <property type="protein sequence ID" value="KAJ6230171.1"/>
    <property type="molecule type" value="Genomic_DNA"/>
</dbReference>
<comment type="caution">
    <text evidence="4">The sequence shown here is derived from an EMBL/GenBank/DDBJ whole genome shotgun (WGS) entry which is preliminary data.</text>
</comment>
<evidence type="ECO:0000259" key="3">
    <source>
        <dbReference type="SMART" id="SM01372"/>
    </source>
</evidence>
<dbReference type="SMART" id="SM01372">
    <property type="entry name" value="E2F_TDP"/>
    <property type="match status" value="1"/>
</dbReference>
<keyword evidence="1" id="KW-0805">Transcription regulation</keyword>
<dbReference type="InterPro" id="IPR003316">
    <property type="entry name" value="E2F_WHTH_DNA-bd_dom"/>
</dbReference>
<evidence type="ECO:0000256" key="1">
    <source>
        <dbReference type="RuleBase" id="RU003796"/>
    </source>
</evidence>
<comment type="similarity">
    <text evidence="1">Belongs to the E2F/DP family.</text>
</comment>
<feature type="compositionally biased region" description="Acidic residues" evidence="2">
    <location>
        <begin position="30"/>
        <end position="49"/>
    </location>
</feature>
<evidence type="ECO:0000313" key="4">
    <source>
        <dbReference type="EMBL" id="KAJ6230171.1"/>
    </source>
</evidence>
<keyword evidence="1" id="KW-0539">Nucleus</keyword>
<feature type="region of interest" description="Disordered" evidence="2">
    <location>
        <begin position="1"/>
        <end position="96"/>
    </location>
</feature>
<accession>A0ABQ8XBX9</accession>
<feature type="domain" description="E2F/DP family winged-helix DNA-binding" evidence="3">
    <location>
        <begin position="104"/>
        <end position="172"/>
    </location>
</feature>
<evidence type="ECO:0000313" key="5">
    <source>
        <dbReference type="Proteomes" id="UP001150062"/>
    </source>
</evidence>
<keyword evidence="1" id="KW-0804">Transcription</keyword>
<dbReference type="Proteomes" id="UP001150062">
    <property type="component" value="Unassembled WGS sequence"/>
</dbReference>
<name>A0ABQ8XBX9_9EUKA</name>
<dbReference type="SUPFAM" id="SSF46785">
    <property type="entry name" value="Winged helix' DNA-binding domain"/>
    <property type="match status" value="1"/>
</dbReference>